<feature type="region of interest" description="Disordered" evidence="8">
    <location>
        <begin position="929"/>
        <end position="954"/>
    </location>
</feature>
<evidence type="ECO:0000256" key="7">
    <source>
        <dbReference type="ARBA" id="ARBA00023136"/>
    </source>
</evidence>
<feature type="transmembrane region" description="Helical" evidence="9">
    <location>
        <begin position="1023"/>
        <end position="1046"/>
    </location>
</feature>
<gene>
    <name evidence="12" type="ORF">CPB83DRAFT_873410</name>
</gene>
<dbReference type="PANTHER" id="PTHR48041:SF2">
    <property type="entry name" value="ATP-DEPENDENT PERMEASE-RELATED"/>
    <property type="match status" value="1"/>
</dbReference>
<evidence type="ECO:0000313" key="12">
    <source>
        <dbReference type="EMBL" id="KAF9533977.1"/>
    </source>
</evidence>
<feature type="region of interest" description="Disordered" evidence="8">
    <location>
        <begin position="814"/>
        <end position="862"/>
    </location>
</feature>
<feature type="transmembrane region" description="Helical" evidence="9">
    <location>
        <begin position="1106"/>
        <end position="1126"/>
    </location>
</feature>
<keyword evidence="6 9" id="KW-1133">Transmembrane helix</keyword>
<dbReference type="PANTHER" id="PTHR48041">
    <property type="entry name" value="ABC TRANSPORTER G FAMILY MEMBER 28"/>
    <property type="match status" value="1"/>
</dbReference>
<feature type="region of interest" description="Disordered" evidence="8">
    <location>
        <begin position="875"/>
        <end position="903"/>
    </location>
</feature>
<keyword evidence="5" id="KW-0067">ATP-binding</keyword>
<feature type="transmembrane region" description="Helical" evidence="9">
    <location>
        <begin position="1216"/>
        <end position="1242"/>
    </location>
</feature>
<evidence type="ECO:0000313" key="13">
    <source>
        <dbReference type="Proteomes" id="UP000807306"/>
    </source>
</evidence>
<evidence type="ECO:0000256" key="8">
    <source>
        <dbReference type="SAM" id="MobiDB-lite"/>
    </source>
</evidence>
<keyword evidence="10" id="KW-0732">Signal</keyword>
<evidence type="ECO:0000256" key="3">
    <source>
        <dbReference type="ARBA" id="ARBA00022692"/>
    </source>
</evidence>
<feature type="region of interest" description="Disordered" evidence="8">
    <location>
        <begin position="236"/>
        <end position="274"/>
    </location>
</feature>
<dbReference type="SMART" id="SM00382">
    <property type="entry name" value="AAA"/>
    <property type="match status" value="1"/>
</dbReference>
<dbReference type="GO" id="GO:0016887">
    <property type="term" value="F:ATP hydrolysis activity"/>
    <property type="evidence" value="ECO:0007669"/>
    <property type="project" value="InterPro"/>
</dbReference>
<dbReference type="Proteomes" id="UP000807306">
    <property type="component" value="Unassembled WGS sequence"/>
</dbReference>
<feature type="signal peptide" evidence="10">
    <location>
        <begin position="1"/>
        <end position="22"/>
    </location>
</feature>
<dbReference type="PROSITE" id="PS01186">
    <property type="entry name" value="EGF_2"/>
    <property type="match status" value="1"/>
</dbReference>
<evidence type="ECO:0000256" key="10">
    <source>
        <dbReference type="SAM" id="SignalP"/>
    </source>
</evidence>
<dbReference type="InterPro" id="IPR050352">
    <property type="entry name" value="ABCG_transporters"/>
</dbReference>
<dbReference type="GO" id="GO:0016020">
    <property type="term" value="C:membrane"/>
    <property type="evidence" value="ECO:0007669"/>
    <property type="project" value="UniProtKB-SubCell"/>
</dbReference>
<feature type="region of interest" description="Disordered" evidence="8">
    <location>
        <begin position="352"/>
        <end position="373"/>
    </location>
</feature>
<feature type="compositionally biased region" description="Gly residues" evidence="8">
    <location>
        <begin position="851"/>
        <end position="861"/>
    </location>
</feature>
<keyword evidence="3 9" id="KW-0812">Transmembrane</keyword>
<feature type="domain" description="ABC transporter" evidence="11">
    <location>
        <begin position="476"/>
        <end position="731"/>
    </location>
</feature>
<comment type="caution">
    <text evidence="12">The sequence shown here is derived from an EMBL/GenBank/DDBJ whole genome shotgun (WGS) entry which is preliminary data.</text>
</comment>
<dbReference type="PROSITE" id="PS00211">
    <property type="entry name" value="ABC_TRANSPORTER_1"/>
    <property type="match status" value="1"/>
</dbReference>
<dbReference type="OrthoDB" id="66620at2759"/>
<dbReference type="SUPFAM" id="SSF52540">
    <property type="entry name" value="P-loop containing nucleoside triphosphate hydrolases"/>
    <property type="match status" value="1"/>
</dbReference>
<feature type="chain" id="PRO_5040512080" description="ABC transporter domain-containing protein" evidence="10">
    <location>
        <begin position="23"/>
        <end position="1246"/>
    </location>
</feature>
<evidence type="ECO:0000256" key="5">
    <source>
        <dbReference type="ARBA" id="ARBA00022840"/>
    </source>
</evidence>
<feature type="transmembrane region" description="Helical" evidence="9">
    <location>
        <begin position="424"/>
        <end position="447"/>
    </location>
</feature>
<keyword evidence="2" id="KW-0813">Transport</keyword>
<dbReference type="Pfam" id="PF00005">
    <property type="entry name" value="ABC_tran"/>
    <property type="match status" value="1"/>
</dbReference>
<accession>A0A9P6ERS8</accession>
<evidence type="ECO:0000256" key="2">
    <source>
        <dbReference type="ARBA" id="ARBA00022448"/>
    </source>
</evidence>
<feature type="transmembrane region" description="Helical" evidence="9">
    <location>
        <begin position="1080"/>
        <end position="1100"/>
    </location>
</feature>
<keyword evidence="13" id="KW-1185">Reference proteome</keyword>
<evidence type="ECO:0000256" key="9">
    <source>
        <dbReference type="SAM" id="Phobius"/>
    </source>
</evidence>
<organism evidence="12 13">
    <name type="scientific">Crepidotus variabilis</name>
    <dbReference type="NCBI Taxonomy" id="179855"/>
    <lineage>
        <taxon>Eukaryota</taxon>
        <taxon>Fungi</taxon>
        <taxon>Dikarya</taxon>
        <taxon>Basidiomycota</taxon>
        <taxon>Agaricomycotina</taxon>
        <taxon>Agaricomycetes</taxon>
        <taxon>Agaricomycetidae</taxon>
        <taxon>Agaricales</taxon>
        <taxon>Agaricineae</taxon>
        <taxon>Crepidotaceae</taxon>
        <taxon>Crepidotus</taxon>
    </lineage>
</organism>
<dbReference type="AlphaFoldDB" id="A0A9P6ERS8"/>
<dbReference type="InterPro" id="IPR003439">
    <property type="entry name" value="ABC_transporter-like_ATP-bd"/>
</dbReference>
<keyword evidence="4" id="KW-0547">Nucleotide-binding</keyword>
<dbReference type="GO" id="GO:0005524">
    <property type="term" value="F:ATP binding"/>
    <property type="evidence" value="ECO:0007669"/>
    <property type="project" value="UniProtKB-KW"/>
</dbReference>
<dbReference type="PROSITE" id="PS50893">
    <property type="entry name" value="ABC_TRANSPORTER_2"/>
    <property type="match status" value="1"/>
</dbReference>
<feature type="compositionally biased region" description="Low complexity" evidence="8">
    <location>
        <begin position="770"/>
        <end position="783"/>
    </location>
</feature>
<comment type="subcellular location">
    <subcellularLocation>
        <location evidence="1">Membrane</location>
        <topology evidence="1">Multi-pass membrane protein</topology>
    </subcellularLocation>
</comment>
<feature type="compositionally biased region" description="Low complexity" evidence="8">
    <location>
        <begin position="934"/>
        <end position="950"/>
    </location>
</feature>
<dbReference type="InterPro" id="IPR027417">
    <property type="entry name" value="P-loop_NTPase"/>
</dbReference>
<dbReference type="EMBL" id="MU157827">
    <property type="protein sequence ID" value="KAF9533977.1"/>
    <property type="molecule type" value="Genomic_DNA"/>
</dbReference>
<dbReference type="InterPro" id="IPR000742">
    <property type="entry name" value="EGF"/>
</dbReference>
<dbReference type="CDD" id="cd03213">
    <property type="entry name" value="ABCG_EPDR"/>
    <property type="match status" value="1"/>
</dbReference>
<feature type="region of interest" description="Disordered" evidence="8">
    <location>
        <begin position="761"/>
        <end position="791"/>
    </location>
</feature>
<reference evidence="12" key="1">
    <citation type="submission" date="2020-11" db="EMBL/GenBank/DDBJ databases">
        <authorList>
            <consortium name="DOE Joint Genome Institute"/>
            <person name="Ahrendt S."/>
            <person name="Riley R."/>
            <person name="Andreopoulos W."/>
            <person name="Labutti K."/>
            <person name="Pangilinan J."/>
            <person name="Ruiz-Duenas F.J."/>
            <person name="Barrasa J.M."/>
            <person name="Sanchez-Garcia M."/>
            <person name="Camarero S."/>
            <person name="Miyauchi S."/>
            <person name="Serrano A."/>
            <person name="Linde D."/>
            <person name="Babiker R."/>
            <person name="Drula E."/>
            <person name="Ayuso-Fernandez I."/>
            <person name="Pacheco R."/>
            <person name="Padilla G."/>
            <person name="Ferreira P."/>
            <person name="Barriuso J."/>
            <person name="Kellner H."/>
            <person name="Castanera R."/>
            <person name="Alfaro M."/>
            <person name="Ramirez L."/>
            <person name="Pisabarro A.G."/>
            <person name="Kuo A."/>
            <person name="Tritt A."/>
            <person name="Lipzen A."/>
            <person name="He G."/>
            <person name="Yan M."/>
            <person name="Ng V."/>
            <person name="Cullen D."/>
            <person name="Martin F."/>
            <person name="Rosso M.-N."/>
            <person name="Henrissat B."/>
            <person name="Hibbett D."/>
            <person name="Martinez A.T."/>
            <person name="Grigoriev I.V."/>
        </authorList>
    </citation>
    <scope>NUCLEOTIDE SEQUENCE</scope>
    <source>
        <strain evidence="12">CBS 506.95</strain>
    </source>
</reference>
<dbReference type="InterPro" id="IPR013525">
    <property type="entry name" value="ABC2_TM"/>
</dbReference>
<evidence type="ECO:0000259" key="11">
    <source>
        <dbReference type="PROSITE" id="PS50893"/>
    </source>
</evidence>
<dbReference type="GO" id="GO:0140359">
    <property type="term" value="F:ABC-type transporter activity"/>
    <property type="evidence" value="ECO:0007669"/>
    <property type="project" value="InterPro"/>
</dbReference>
<feature type="transmembrane region" description="Helical" evidence="9">
    <location>
        <begin position="1133"/>
        <end position="1155"/>
    </location>
</feature>
<protein>
    <recommendedName>
        <fullName evidence="11">ABC transporter domain-containing protein</fullName>
    </recommendedName>
</protein>
<keyword evidence="7 9" id="KW-0472">Membrane</keyword>
<name>A0A9P6ERS8_9AGAR</name>
<dbReference type="InterPro" id="IPR003593">
    <property type="entry name" value="AAA+_ATPase"/>
</dbReference>
<evidence type="ECO:0000256" key="6">
    <source>
        <dbReference type="ARBA" id="ARBA00022989"/>
    </source>
</evidence>
<proteinExistence type="predicted"/>
<dbReference type="PROSITE" id="PS00022">
    <property type="entry name" value="EGF_1"/>
    <property type="match status" value="1"/>
</dbReference>
<feature type="transmembrane region" description="Helical" evidence="9">
    <location>
        <begin position="990"/>
        <end position="1011"/>
    </location>
</feature>
<dbReference type="Pfam" id="PF01061">
    <property type="entry name" value="ABC2_membrane"/>
    <property type="match status" value="1"/>
</dbReference>
<evidence type="ECO:0000256" key="4">
    <source>
        <dbReference type="ARBA" id="ARBA00022741"/>
    </source>
</evidence>
<evidence type="ECO:0000256" key="1">
    <source>
        <dbReference type="ARBA" id="ARBA00004141"/>
    </source>
</evidence>
<sequence>MLSMPISISILALLSLSSLASARGGRAPGNDTGVNSAQSSLELSDLLLPPHRDPKCPPCFNCLLPAFTCGQFAECNKYDGQCKCPPGWSGIDCLTPQCDSLSDGEHRRPRQGDKPCECKEGWGGINCNVCKTNAACTNFPLPEWSTASLRLPPSAAHRRGHTNLGNHFNLMDNNNDEDEGGTPSVNMTCYTGGETVVNNHQMCDVTNRKILDMLPDRPPQVTFSCLNTAVPSLSSSSLSSSSSPHSPLSPHSLSASPSNNNNAQSTTSTSSTPSNNTATCAFQFYTAQIESFYCSLSSCSSTRTVGYEKNETRYACEKIKCQCVPGRFICGEDGSVDIGEFLTEEIRGPASFSCESSGKGKGNGTAESAGGSMSKCKFEEPAMNNLINDIFGEPYISLECAGGECLREDMVPGYVRPPKPDNTLWVAVSVGIALGVVLGIFLILWYASTSPSTPSTIRLPPNESYKLMSEHIPASLHFTDISYALSTNAGLHNVTRNGIGNGGNRKGRKVLKNISGSVHAGEMMAIMGASGAGKSTLLDILAGRTKSGVVGGGVWVNGREKIIGYVDQEDTLMHTLTVYETVLYSALLRLPREMSWEGKVVRVEETLSELGLLSIRHTRIGSSASGTRGISGGEKRRVSIACELVTSPSILFLDEPTSGLDAYNAFNVMECLKRLCVDYKRTVVCTIHQPRSNIVSLFDRMVVIGRGRCVFSGPWNLRGENEGEEGGQGERYWESIGKGCPRGFNVADYMIDLTMHAVTPPRSSDPFRTASAPNNALSPSSASMISNDTTNLNDPERALLIPHSVPLSVRSLVSTTSPIGSPHGQRRPGEGEGEGESTEMQPTGGSSSSITGGGGGGGAGGYIRRKASRIFEVFTGGSSSRNQDDTSASGSGSGSGIQGDADDIPPALAELLDAYETSPIAQKIREDGDAIRRGSSNPNPNTNTPGGVSTELPNAPFETTLLRGRKRASYATQFRILSGRAFKNLYRDPALLAAHYIGAVGLAGVCGMFYYDVSNDISGFQNRLGIFFFTLALFGFSCLSSLGLFANERILFMRERANGYYSTFTYFSSKILFDILPLRLVPPLMFGGIVYGLVGLVPTVPGFWKFMLTLVLFNLTTASVVLWLSIAFASTSVASLVGTLIMLFNLLFTGLLINRESVTPAFQWLHTVSFFHAAFEALAVNELRYLQLKEVRYGVELDLPAATILSIFGLRAQSFWWPNISLLAIFFLTFTTASFLTLHFFVKEKR</sequence>
<dbReference type="InterPro" id="IPR017871">
    <property type="entry name" value="ABC_transporter-like_CS"/>
</dbReference>
<dbReference type="Gene3D" id="3.40.50.300">
    <property type="entry name" value="P-loop containing nucleotide triphosphate hydrolases"/>
    <property type="match status" value="1"/>
</dbReference>